<evidence type="ECO:0000256" key="1">
    <source>
        <dbReference type="ARBA" id="ARBA00006987"/>
    </source>
</evidence>
<gene>
    <name evidence="3" type="ORF">KU392_10830</name>
</gene>
<dbReference type="Proteomes" id="UP000722165">
    <property type="component" value="Unassembled WGS sequence"/>
</dbReference>
<evidence type="ECO:0000256" key="2">
    <source>
        <dbReference type="SAM" id="SignalP"/>
    </source>
</evidence>
<dbReference type="RefSeq" id="WP_217735304.1">
    <property type="nucleotide sequence ID" value="NZ_JAHSPR010000008.1"/>
</dbReference>
<organism evidence="3 4">
    <name type="scientific">Advenella alkanexedens</name>
    <dbReference type="NCBI Taxonomy" id="1481665"/>
    <lineage>
        <taxon>Bacteria</taxon>
        <taxon>Pseudomonadati</taxon>
        <taxon>Pseudomonadota</taxon>
        <taxon>Betaproteobacteria</taxon>
        <taxon>Burkholderiales</taxon>
        <taxon>Alcaligenaceae</taxon>
    </lineage>
</organism>
<dbReference type="PANTHER" id="PTHR42928:SF5">
    <property type="entry name" value="BLR1237 PROTEIN"/>
    <property type="match status" value="1"/>
</dbReference>
<protein>
    <submittedName>
        <fullName evidence="3">Tripartite tricarboxylate transporter substrate binding protein</fullName>
    </submittedName>
</protein>
<proteinExistence type="inferred from homology"/>
<dbReference type="EMBL" id="JAHSPR010000008">
    <property type="protein sequence ID" value="MBV4397740.1"/>
    <property type="molecule type" value="Genomic_DNA"/>
</dbReference>
<dbReference type="Pfam" id="PF03401">
    <property type="entry name" value="TctC"/>
    <property type="match status" value="1"/>
</dbReference>
<sequence length="332" mass="36386">MLNSIQYRSSRFGSFFLGLSAGMALLLAQPAIAQEYPKKTIKWIVPYGAGGASDILARLLGEQIGAELKQQIIIENRPGAGGTIGTAALAKAPADGYTLATADNSTLFNNWHLFNNLNYRQNDFEYVATTVHLPLLLIVNTESNVTNYQEWLEWVKQSPNKISYASPGIGSPHHIAMETLSDREKINMVHVPYRGDAAAMTDLVGGQIQTALVGVANARQYQNDPRVRFLAVTWPSRLSSTPNVPTFEELGVKDFRGSAEQGIIMPAGVPKEIVNRWNAEITKALEIPAVREKLEVLGMYPVASTPEAFKSYVDERAKQAGEIIRKSGITVN</sequence>
<evidence type="ECO:0000313" key="4">
    <source>
        <dbReference type="Proteomes" id="UP000722165"/>
    </source>
</evidence>
<accession>A0ABS6NQ81</accession>
<comment type="similarity">
    <text evidence="1">Belongs to the UPF0065 (bug) family.</text>
</comment>
<keyword evidence="2" id="KW-0732">Signal</keyword>
<reference evidence="3 4" key="1">
    <citation type="submission" date="2021-06" db="EMBL/GenBank/DDBJ databases">
        <authorList>
            <person name="Lu T."/>
            <person name="Wang Q."/>
            <person name="Han X."/>
        </authorList>
    </citation>
    <scope>NUCLEOTIDE SEQUENCE [LARGE SCALE GENOMIC DNA]</scope>
    <source>
        <strain evidence="3 4">LAM0050</strain>
    </source>
</reference>
<feature type="chain" id="PRO_5046700676" evidence="2">
    <location>
        <begin position="34"/>
        <end position="332"/>
    </location>
</feature>
<dbReference type="PANTHER" id="PTHR42928">
    <property type="entry name" value="TRICARBOXYLATE-BINDING PROTEIN"/>
    <property type="match status" value="1"/>
</dbReference>
<dbReference type="PIRSF" id="PIRSF017082">
    <property type="entry name" value="YflP"/>
    <property type="match status" value="1"/>
</dbReference>
<dbReference type="InterPro" id="IPR005064">
    <property type="entry name" value="BUG"/>
</dbReference>
<evidence type="ECO:0000313" key="3">
    <source>
        <dbReference type="EMBL" id="MBV4397740.1"/>
    </source>
</evidence>
<dbReference type="CDD" id="cd07012">
    <property type="entry name" value="PBP2_Bug_TTT"/>
    <property type="match status" value="1"/>
</dbReference>
<feature type="signal peptide" evidence="2">
    <location>
        <begin position="1"/>
        <end position="33"/>
    </location>
</feature>
<keyword evidence="4" id="KW-1185">Reference proteome</keyword>
<comment type="caution">
    <text evidence="3">The sequence shown here is derived from an EMBL/GenBank/DDBJ whole genome shotgun (WGS) entry which is preliminary data.</text>
</comment>
<name>A0ABS6NQ81_9BURK</name>